<name>A0A5C6PBG2_9TELE</name>
<sequence length="105" mass="11659">MSCFWRILLNFSETPDRPSIHFIMTTQPTQNLHEESYARLMRGVKELDLCGPSAPSDLVLIRPRLSSGDEQPRPVCQAVGLFQSGIYQTGGRTGIASQIVGRARV</sequence>
<organism evidence="1 2">
    <name type="scientific">Takifugu flavidus</name>
    <name type="common">sansaifugu</name>
    <dbReference type="NCBI Taxonomy" id="433684"/>
    <lineage>
        <taxon>Eukaryota</taxon>
        <taxon>Metazoa</taxon>
        <taxon>Chordata</taxon>
        <taxon>Craniata</taxon>
        <taxon>Vertebrata</taxon>
        <taxon>Euteleostomi</taxon>
        <taxon>Actinopterygii</taxon>
        <taxon>Neopterygii</taxon>
        <taxon>Teleostei</taxon>
        <taxon>Neoteleostei</taxon>
        <taxon>Acanthomorphata</taxon>
        <taxon>Eupercaria</taxon>
        <taxon>Tetraodontiformes</taxon>
        <taxon>Tetradontoidea</taxon>
        <taxon>Tetraodontidae</taxon>
        <taxon>Takifugu</taxon>
    </lineage>
</organism>
<accession>A0A5C6PBG2</accession>
<protein>
    <submittedName>
        <fullName evidence="1">Uncharacterized protein</fullName>
    </submittedName>
</protein>
<evidence type="ECO:0000313" key="2">
    <source>
        <dbReference type="Proteomes" id="UP000324091"/>
    </source>
</evidence>
<evidence type="ECO:0000313" key="1">
    <source>
        <dbReference type="EMBL" id="TWW76695.1"/>
    </source>
</evidence>
<reference evidence="1 2" key="1">
    <citation type="submission" date="2019-04" db="EMBL/GenBank/DDBJ databases">
        <title>Chromosome genome assembly for Takifugu flavidus.</title>
        <authorList>
            <person name="Xiao S."/>
        </authorList>
    </citation>
    <scope>NUCLEOTIDE SEQUENCE [LARGE SCALE GENOMIC DNA]</scope>
    <source>
        <strain evidence="1">HTHZ2018</strain>
        <tissue evidence="1">Muscle</tissue>
    </source>
</reference>
<comment type="caution">
    <text evidence="1">The sequence shown here is derived from an EMBL/GenBank/DDBJ whole genome shotgun (WGS) entry which is preliminary data.</text>
</comment>
<dbReference type="EMBL" id="RHFK02000004">
    <property type="protein sequence ID" value="TWW76695.1"/>
    <property type="molecule type" value="Genomic_DNA"/>
</dbReference>
<keyword evidence="2" id="KW-1185">Reference proteome</keyword>
<dbReference type="Proteomes" id="UP000324091">
    <property type="component" value="Chromosome 12"/>
</dbReference>
<dbReference type="AlphaFoldDB" id="A0A5C6PBG2"/>
<gene>
    <name evidence="1" type="ORF">D4764_12G0000850</name>
</gene>
<proteinExistence type="predicted"/>